<dbReference type="AlphaFoldDB" id="A0A644Y2M5"/>
<dbReference type="Gene3D" id="3.40.50.2300">
    <property type="match status" value="2"/>
</dbReference>
<dbReference type="SUPFAM" id="SSF53822">
    <property type="entry name" value="Periplasmic binding protein-like I"/>
    <property type="match status" value="1"/>
</dbReference>
<dbReference type="GO" id="GO:0030246">
    <property type="term" value="F:carbohydrate binding"/>
    <property type="evidence" value="ECO:0007669"/>
    <property type="project" value="UniProtKB-ARBA"/>
</dbReference>
<feature type="domain" description="Periplasmic binding protein" evidence="4">
    <location>
        <begin position="32"/>
        <end position="336"/>
    </location>
</feature>
<dbReference type="PANTHER" id="PTHR46847:SF1">
    <property type="entry name" value="D-ALLOSE-BINDING PERIPLASMIC PROTEIN-RELATED"/>
    <property type="match status" value="1"/>
</dbReference>
<evidence type="ECO:0000256" key="3">
    <source>
        <dbReference type="ARBA" id="ARBA00022729"/>
    </source>
</evidence>
<dbReference type="InterPro" id="IPR028082">
    <property type="entry name" value="Peripla_BP_I"/>
</dbReference>
<protein>
    <recommendedName>
        <fullName evidence="4">Periplasmic binding protein domain-containing protein</fullName>
    </recommendedName>
</protein>
<gene>
    <name evidence="5" type="ORF">SDC9_68622</name>
</gene>
<name>A0A644Y2M5_9ZZZZ</name>
<dbReference type="EMBL" id="VSSQ01003751">
    <property type="protein sequence ID" value="MPM22171.1"/>
    <property type="molecule type" value="Genomic_DNA"/>
</dbReference>
<accession>A0A644Y2M5</accession>
<dbReference type="GO" id="GO:0030313">
    <property type="term" value="C:cell envelope"/>
    <property type="evidence" value="ECO:0007669"/>
    <property type="project" value="UniProtKB-SubCell"/>
</dbReference>
<dbReference type="PANTHER" id="PTHR46847">
    <property type="entry name" value="D-ALLOSE-BINDING PERIPLASMIC PROTEIN-RELATED"/>
    <property type="match status" value="1"/>
</dbReference>
<comment type="similarity">
    <text evidence="2">Belongs to the bacterial solute-binding protein 2 family.</text>
</comment>
<proteinExistence type="inferred from homology"/>
<evidence type="ECO:0000259" key="4">
    <source>
        <dbReference type="Pfam" id="PF13407"/>
    </source>
</evidence>
<evidence type="ECO:0000256" key="2">
    <source>
        <dbReference type="ARBA" id="ARBA00007639"/>
    </source>
</evidence>
<evidence type="ECO:0000313" key="5">
    <source>
        <dbReference type="EMBL" id="MPM22171.1"/>
    </source>
</evidence>
<reference evidence="5" key="1">
    <citation type="submission" date="2019-08" db="EMBL/GenBank/DDBJ databases">
        <authorList>
            <person name="Kucharzyk K."/>
            <person name="Murdoch R.W."/>
            <person name="Higgins S."/>
            <person name="Loffler F."/>
        </authorList>
    </citation>
    <scope>NUCLEOTIDE SEQUENCE</scope>
</reference>
<evidence type="ECO:0000256" key="1">
    <source>
        <dbReference type="ARBA" id="ARBA00004196"/>
    </source>
</evidence>
<dbReference type="Pfam" id="PF13407">
    <property type="entry name" value="Peripla_BP_4"/>
    <property type="match status" value="1"/>
</dbReference>
<dbReference type="CDD" id="cd20005">
    <property type="entry name" value="PBP1_ABC_sugar_binding-like"/>
    <property type="match status" value="1"/>
</dbReference>
<sequence>MKRTLVVLLVLVVLASATVFAQGVQEAKKPYIAVVSKGEQHDFWQQVKLGANAAAAAYGVDITFEGPPSESDVQIQVEMLNNAMAKNPVAIALAALNTSSVLDQLQQAKNQKIPVIGFDSGVPEAPAGSIWANASTNNYAAAGMAAEKMFEVIKSRIEAATDAKPVKIVVMNQDASGESLLSRGKGFRDTIVKLIDEKTALSKSDIAVIGNTAYIAADSPRNGKKVIIEMIVPASSAMTDATNAAQAVLNKVTSDNIVGIFCSNEATVKGLLAATNDGATLKSNAALRNVVVIGYDAGAAQKNAVRNQYFLGSITQDPYQIGYKAVELAYKAYKGEPVADVDTGAKFYNYQNMDNADIKGLIYD</sequence>
<dbReference type="InterPro" id="IPR025997">
    <property type="entry name" value="SBP_2_dom"/>
</dbReference>
<keyword evidence="3" id="KW-0732">Signal</keyword>
<comment type="subcellular location">
    <subcellularLocation>
        <location evidence="1">Cell envelope</location>
    </subcellularLocation>
</comment>
<organism evidence="5">
    <name type="scientific">bioreactor metagenome</name>
    <dbReference type="NCBI Taxonomy" id="1076179"/>
    <lineage>
        <taxon>unclassified sequences</taxon>
        <taxon>metagenomes</taxon>
        <taxon>ecological metagenomes</taxon>
    </lineage>
</organism>
<comment type="caution">
    <text evidence="5">The sequence shown here is derived from an EMBL/GenBank/DDBJ whole genome shotgun (WGS) entry which is preliminary data.</text>
</comment>